<gene>
    <name evidence="3" type="ORF">DDE83_000029</name>
</gene>
<dbReference type="EMBL" id="QGDH01000002">
    <property type="protein sequence ID" value="RAR16464.1"/>
    <property type="molecule type" value="Genomic_DNA"/>
</dbReference>
<dbReference type="PROSITE" id="PS00036">
    <property type="entry name" value="BZIP_BASIC"/>
    <property type="match status" value="1"/>
</dbReference>
<dbReference type="InterPro" id="IPR004827">
    <property type="entry name" value="bZIP"/>
</dbReference>
<feature type="compositionally biased region" description="Basic and acidic residues" evidence="1">
    <location>
        <begin position="264"/>
        <end position="278"/>
    </location>
</feature>
<feature type="compositionally biased region" description="Basic and acidic residues" evidence="1">
    <location>
        <begin position="351"/>
        <end position="364"/>
    </location>
</feature>
<feature type="compositionally biased region" description="Acidic residues" evidence="1">
    <location>
        <begin position="69"/>
        <end position="79"/>
    </location>
</feature>
<evidence type="ECO:0000313" key="4">
    <source>
        <dbReference type="Proteomes" id="UP000249619"/>
    </source>
</evidence>
<dbReference type="Proteomes" id="UP000249619">
    <property type="component" value="Unassembled WGS sequence"/>
</dbReference>
<reference evidence="4" key="1">
    <citation type="submission" date="2018-05" db="EMBL/GenBank/DDBJ databases">
        <title>Draft genome sequence of Stemphylium lycopersici strain CIDEFI 213.</title>
        <authorList>
            <person name="Medina R."/>
            <person name="Franco M.E.E."/>
            <person name="Lucentini C.G."/>
            <person name="Saparrat M.C.N."/>
            <person name="Balatti P.A."/>
        </authorList>
    </citation>
    <scope>NUCLEOTIDE SEQUENCE [LARGE SCALE GENOMIC DNA]</scope>
    <source>
        <strain evidence="4">CIDEFI 213</strain>
    </source>
</reference>
<protein>
    <recommendedName>
        <fullName evidence="2">BZIP domain-containing protein</fullName>
    </recommendedName>
</protein>
<feature type="compositionally biased region" description="Basic and acidic residues" evidence="1">
    <location>
        <begin position="377"/>
        <end position="395"/>
    </location>
</feature>
<dbReference type="CDD" id="cd14688">
    <property type="entry name" value="bZIP_YAP"/>
    <property type="match status" value="1"/>
</dbReference>
<sequence length="395" mass="43901">MDPLSLTLPTQARGRRRSSSRQAGDYEEAASKPKKVNSEIRKQQNRIASRNYREKRRRKLQYLQQLVKDDEEDREVTEDSPERQGVGARSLSTDQDVDFAGSSPSPYHVSPNDFGSTSSRTEAAPQPVPTTSTASFSSHHAVVSQAYAAYPQNWIAPVYSPPPPAPPNGGWNIPPAWISGFEHSANFPPHHSIYQQTSKAPVLVGYNQTQTHLPQSHAYDTHSNAEIYGYGSSYASQQYDGHNPNGSGYTVNLRPRIQGQKKNSIREDGSKQAKEEQILRACRHPRTESGSAAPFSRLRRPLHSQHEDDDNVPHIPQPSHGHAPVPEKASAQRLRQDHVTFESFTIYRTTHGLEAKGKRTKSEAEAMSSVPAVPSDQRTEKGQADNESRGEDQNS</sequence>
<evidence type="ECO:0000256" key="1">
    <source>
        <dbReference type="SAM" id="MobiDB-lite"/>
    </source>
</evidence>
<organism evidence="3 4">
    <name type="scientific">Stemphylium lycopersici</name>
    <name type="common">Tomato gray leaf spot disease fungus</name>
    <name type="synonym">Thyrospora lycopersici</name>
    <dbReference type="NCBI Taxonomy" id="183478"/>
    <lineage>
        <taxon>Eukaryota</taxon>
        <taxon>Fungi</taxon>
        <taxon>Dikarya</taxon>
        <taxon>Ascomycota</taxon>
        <taxon>Pezizomycotina</taxon>
        <taxon>Dothideomycetes</taxon>
        <taxon>Pleosporomycetidae</taxon>
        <taxon>Pleosporales</taxon>
        <taxon>Pleosporineae</taxon>
        <taxon>Pleosporaceae</taxon>
        <taxon>Stemphylium</taxon>
    </lineage>
</organism>
<dbReference type="GO" id="GO:0003700">
    <property type="term" value="F:DNA-binding transcription factor activity"/>
    <property type="evidence" value="ECO:0007669"/>
    <property type="project" value="InterPro"/>
</dbReference>
<comment type="caution">
    <text evidence="3">The sequence shown here is derived from an EMBL/GenBank/DDBJ whole genome shotgun (WGS) entry which is preliminary data.</text>
</comment>
<dbReference type="AlphaFoldDB" id="A0A364NGK4"/>
<feature type="region of interest" description="Disordered" evidence="1">
    <location>
        <begin position="1"/>
        <end position="136"/>
    </location>
</feature>
<keyword evidence="4" id="KW-1185">Reference proteome</keyword>
<feature type="region of interest" description="Disordered" evidence="1">
    <location>
        <begin position="350"/>
        <end position="395"/>
    </location>
</feature>
<evidence type="ECO:0000259" key="2">
    <source>
        <dbReference type="PROSITE" id="PS00036"/>
    </source>
</evidence>
<evidence type="ECO:0000313" key="3">
    <source>
        <dbReference type="EMBL" id="RAR16464.1"/>
    </source>
</evidence>
<name>A0A364NGK4_STELY</name>
<proteinExistence type="predicted"/>
<accession>A0A364NGK4</accession>
<feature type="domain" description="BZIP" evidence="2">
    <location>
        <begin position="41"/>
        <end position="55"/>
    </location>
</feature>
<feature type="region of interest" description="Disordered" evidence="1">
    <location>
        <begin position="260"/>
        <end position="333"/>
    </location>
</feature>